<name>A0A6J5SII2_9CAUD</name>
<dbReference type="InterPro" id="IPR007731">
    <property type="entry name" value="DUF669"/>
</dbReference>
<reference evidence="1" key="1">
    <citation type="submission" date="2020-05" db="EMBL/GenBank/DDBJ databases">
        <authorList>
            <person name="Chiriac C."/>
            <person name="Salcher M."/>
            <person name="Ghai R."/>
            <person name="Kavagutti S V."/>
        </authorList>
    </citation>
    <scope>NUCLEOTIDE SEQUENCE</scope>
</reference>
<protein>
    <recommendedName>
        <fullName evidence="2">DUF669 domain-containing protein</fullName>
    </recommendedName>
</protein>
<dbReference type="Pfam" id="PF05037">
    <property type="entry name" value="DUF669"/>
    <property type="match status" value="1"/>
</dbReference>
<evidence type="ECO:0000313" key="1">
    <source>
        <dbReference type="EMBL" id="CAB4214196.1"/>
    </source>
</evidence>
<evidence type="ECO:0008006" key="2">
    <source>
        <dbReference type="Google" id="ProtNLM"/>
    </source>
</evidence>
<gene>
    <name evidence="1" type="ORF">UFOVP1454_26</name>
</gene>
<accession>A0A6J5SII2</accession>
<dbReference type="EMBL" id="LR797414">
    <property type="protein sequence ID" value="CAB4214196.1"/>
    <property type="molecule type" value="Genomic_DNA"/>
</dbReference>
<proteinExistence type="predicted"/>
<sequence>MEAFDFDYDNFDPNAKTYPPTGKYIIQVVGIEEKPSKAGYRMINIHFKIVDGDQKGVQFTIGYYVSNPNTEQAKWAKEALGRLYFGATGEKLTNQGFKTFEKDIQFKAISALVDTTPNKEGSVFVKIKNLVPHATPASFNAPLSVTLDDEIIFDR</sequence>
<organism evidence="1">
    <name type="scientific">uncultured Caudovirales phage</name>
    <dbReference type="NCBI Taxonomy" id="2100421"/>
    <lineage>
        <taxon>Viruses</taxon>
        <taxon>Duplodnaviria</taxon>
        <taxon>Heunggongvirae</taxon>
        <taxon>Uroviricota</taxon>
        <taxon>Caudoviricetes</taxon>
        <taxon>Peduoviridae</taxon>
        <taxon>Maltschvirus</taxon>
        <taxon>Maltschvirus maltsch</taxon>
    </lineage>
</organism>